<organism evidence="8 9">
    <name type="scientific">Malassezia japonica</name>
    <dbReference type="NCBI Taxonomy" id="223818"/>
    <lineage>
        <taxon>Eukaryota</taxon>
        <taxon>Fungi</taxon>
        <taxon>Dikarya</taxon>
        <taxon>Basidiomycota</taxon>
        <taxon>Ustilaginomycotina</taxon>
        <taxon>Malasseziomycetes</taxon>
        <taxon>Malasseziales</taxon>
        <taxon>Malasseziaceae</taxon>
        <taxon>Malassezia</taxon>
    </lineage>
</organism>
<proteinExistence type="predicted"/>
<keyword evidence="4 8" id="KW-0418">Kinase</keyword>
<dbReference type="GO" id="GO:0007094">
    <property type="term" value="P:mitotic spindle assembly checkpoint signaling"/>
    <property type="evidence" value="ECO:0007669"/>
    <property type="project" value="TreeGrafter"/>
</dbReference>
<feature type="region of interest" description="Disordered" evidence="6">
    <location>
        <begin position="259"/>
        <end position="292"/>
    </location>
</feature>
<dbReference type="GO" id="GO:0033316">
    <property type="term" value="P:meiotic spindle assembly checkpoint signaling"/>
    <property type="evidence" value="ECO:0007669"/>
    <property type="project" value="TreeGrafter"/>
</dbReference>
<dbReference type="GO" id="GO:0005634">
    <property type="term" value="C:nucleus"/>
    <property type="evidence" value="ECO:0007669"/>
    <property type="project" value="TreeGrafter"/>
</dbReference>
<evidence type="ECO:0000313" key="9">
    <source>
        <dbReference type="Proteomes" id="UP001217754"/>
    </source>
</evidence>
<dbReference type="EC" id="2.7.12.1" evidence="8"/>
<feature type="compositionally biased region" description="Low complexity" evidence="6">
    <location>
        <begin position="141"/>
        <end position="152"/>
    </location>
</feature>
<dbReference type="PANTHER" id="PTHR22974:SF21">
    <property type="entry name" value="DUAL SPECIFICITY PROTEIN KINASE TTK"/>
    <property type="match status" value="1"/>
</dbReference>
<feature type="compositionally biased region" description="Pro residues" evidence="6">
    <location>
        <begin position="275"/>
        <end position="288"/>
    </location>
</feature>
<dbReference type="GO" id="GO:0000776">
    <property type="term" value="C:kinetochore"/>
    <property type="evidence" value="ECO:0007669"/>
    <property type="project" value="TreeGrafter"/>
</dbReference>
<dbReference type="GO" id="GO:0004712">
    <property type="term" value="F:protein serine/threonine/tyrosine kinase activity"/>
    <property type="evidence" value="ECO:0007669"/>
    <property type="project" value="UniProtKB-EC"/>
</dbReference>
<feature type="compositionally biased region" description="Basic and acidic residues" evidence="6">
    <location>
        <begin position="259"/>
        <end position="269"/>
    </location>
</feature>
<evidence type="ECO:0000256" key="5">
    <source>
        <dbReference type="ARBA" id="ARBA00022840"/>
    </source>
</evidence>
<dbReference type="GeneID" id="85227944"/>
<dbReference type="GO" id="GO:0034501">
    <property type="term" value="P:protein localization to kinetochore"/>
    <property type="evidence" value="ECO:0007669"/>
    <property type="project" value="TreeGrafter"/>
</dbReference>
<feature type="compositionally biased region" description="Polar residues" evidence="6">
    <location>
        <begin position="82"/>
        <end position="97"/>
    </location>
</feature>
<gene>
    <name evidence="8" type="primary">MPS1</name>
    <name evidence="8" type="ORF">MJAP1_004293</name>
</gene>
<dbReference type="Pfam" id="PF00069">
    <property type="entry name" value="Pkinase"/>
    <property type="match status" value="1"/>
</dbReference>
<reference evidence="8" key="1">
    <citation type="submission" date="2023-03" db="EMBL/GenBank/DDBJ databases">
        <title>Mating type loci evolution in Malassezia.</title>
        <authorList>
            <person name="Coelho M.A."/>
        </authorList>
    </citation>
    <scope>NUCLEOTIDE SEQUENCE</scope>
    <source>
        <strain evidence="8">CBS 9431</strain>
    </source>
</reference>
<dbReference type="GO" id="GO:0005524">
    <property type="term" value="F:ATP binding"/>
    <property type="evidence" value="ECO:0007669"/>
    <property type="project" value="UniProtKB-KW"/>
</dbReference>
<protein>
    <submittedName>
        <fullName evidence="8">Dual-specificity kinase</fullName>
        <ecNumber evidence="8">2.7.12.1</ecNumber>
    </submittedName>
</protein>
<evidence type="ECO:0000256" key="2">
    <source>
        <dbReference type="ARBA" id="ARBA00022679"/>
    </source>
</evidence>
<dbReference type="InterPro" id="IPR011009">
    <property type="entry name" value="Kinase-like_dom_sf"/>
</dbReference>
<dbReference type="InterPro" id="IPR008271">
    <property type="entry name" value="Ser/Thr_kinase_AS"/>
</dbReference>
<name>A0AAF0JI04_9BASI</name>
<dbReference type="PROSITE" id="PS50011">
    <property type="entry name" value="PROTEIN_KINASE_DOM"/>
    <property type="match status" value="1"/>
</dbReference>
<evidence type="ECO:0000256" key="6">
    <source>
        <dbReference type="SAM" id="MobiDB-lite"/>
    </source>
</evidence>
<dbReference type="SUPFAM" id="SSF56112">
    <property type="entry name" value="Protein kinase-like (PK-like)"/>
    <property type="match status" value="1"/>
</dbReference>
<dbReference type="SMART" id="SM00220">
    <property type="entry name" value="S_TKc"/>
    <property type="match status" value="1"/>
</dbReference>
<dbReference type="GO" id="GO:0007059">
    <property type="term" value="P:chromosome segregation"/>
    <property type="evidence" value="ECO:0007669"/>
    <property type="project" value="TreeGrafter"/>
</dbReference>
<evidence type="ECO:0000259" key="7">
    <source>
        <dbReference type="PROSITE" id="PS50011"/>
    </source>
</evidence>
<dbReference type="AlphaFoldDB" id="A0AAF0JI04"/>
<dbReference type="InterPro" id="IPR000719">
    <property type="entry name" value="Prot_kinase_dom"/>
</dbReference>
<dbReference type="PANTHER" id="PTHR22974">
    <property type="entry name" value="MIXED LINEAGE PROTEIN KINASE"/>
    <property type="match status" value="1"/>
</dbReference>
<feature type="region of interest" description="Disordered" evidence="6">
    <location>
        <begin position="1"/>
        <end position="205"/>
    </location>
</feature>
<accession>A0AAF0JI04</accession>
<dbReference type="PROSITE" id="PS00108">
    <property type="entry name" value="PROTEIN_KINASE_ST"/>
    <property type="match status" value="1"/>
</dbReference>
<keyword evidence="2 8" id="KW-0808">Transferase</keyword>
<dbReference type="GO" id="GO:0004674">
    <property type="term" value="F:protein serine/threonine kinase activity"/>
    <property type="evidence" value="ECO:0007669"/>
    <property type="project" value="UniProtKB-KW"/>
</dbReference>
<dbReference type="Gene3D" id="1.10.510.10">
    <property type="entry name" value="Transferase(Phosphotransferase) domain 1"/>
    <property type="match status" value="1"/>
</dbReference>
<evidence type="ECO:0000256" key="4">
    <source>
        <dbReference type="ARBA" id="ARBA00022777"/>
    </source>
</evidence>
<keyword evidence="3" id="KW-0547">Nucleotide-binding</keyword>
<dbReference type="EMBL" id="CP119966">
    <property type="protein sequence ID" value="WFD41296.1"/>
    <property type="molecule type" value="Genomic_DNA"/>
</dbReference>
<evidence type="ECO:0000313" key="8">
    <source>
        <dbReference type="EMBL" id="WFD41296.1"/>
    </source>
</evidence>
<sequence>MEMAMAQGATPGTPKRAGTVPDTDASPLPTPPRISHIYSADNASGAAAPPPPPPPPTDSPTQKGAALDACVTPGPPPGSRTLRGSLTMSTGPRSVGNSLRKLRSTVRSASAHTRPQRVLRHKFEEDEQEAGEVDGIAAHNAPATEAGTTEPAKAAKEPAETDAPNEPDTASTSTDPAHATLRLKPTDIPEIPAFRAPKTPTEPKASAMHEILAAPIPLPTNEPRAGLARAPLAEVHNRAEKPAEMQGRAPLADVQNRAAEKHAALRAPEKAPAVTPLPPLSSQPPPAASPDLENDYLQRMLSEAERQGRANYTPPMGQKPMAKETTFRGCRFLKVRRAGEGGFSTVWQVRGPLAIPAAVAGEEGVRMEEIDEAHQGYFAMKQVSLRRLEPESRDELVQEAQLLEQLAQRPGNERYILRYFGHRLNKDTLKILLELGEMDFAHVLKAHAPLGHAQICDYWRQMLEAVHFIHEEGNLVHTDLKPANFLVVGNRLKLIDFGIAQKIPLGTIHISRDAIVGTPNYMAPEAIKMAKAHGRRVYKAGKASDVWSLGCILYQMVYGRPPFDRLPADRKLDAIIDPKHTIAFPPHRVLDDPSSPRVDPLLIRTMQATLRYDAQQRAQIPELLHDPLISTYLEETVTISRQKLRELVVRLRMHALQGDLTEANAVERADVLFRNLADSST</sequence>
<feature type="compositionally biased region" description="Pro residues" evidence="6">
    <location>
        <begin position="48"/>
        <end position="58"/>
    </location>
</feature>
<dbReference type="Proteomes" id="UP001217754">
    <property type="component" value="Chromosome 9"/>
</dbReference>
<keyword evidence="9" id="KW-1185">Reference proteome</keyword>
<dbReference type="Gene3D" id="3.30.200.20">
    <property type="entry name" value="Phosphorylase Kinase, domain 1"/>
    <property type="match status" value="1"/>
</dbReference>
<keyword evidence="1" id="KW-0723">Serine/threonine-protein kinase</keyword>
<keyword evidence="5" id="KW-0067">ATP-binding</keyword>
<feature type="domain" description="Protein kinase" evidence="7">
    <location>
        <begin position="332"/>
        <end position="629"/>
    </location>
</feature>
<evidence type="ECO:0000256" key="3">
    <source>
        <dbReference type="ARBA" id="ARBA00022741"/>
    </source>
</evidence>
<dbReference type="RefSeq" id="XP_060124193.1">
    <property type="nucleotide sequence ID" value="XM_060268210.1"/>
</dbReference>
<evidence type="ECO:0000256" key="1">
    <source>
        <dbReference type="ARBA" id="ARBA00022527"/>
    </source>
</evidence>